<evidence type="ECO:0000256" key="2">
    <source>
        <dbReference type="ARBA" id="ARBA00023125"/>
    </source>
</evidence>
<dbReference type="Pfam" id="PF00440">
    <property type="entry name" value="TetR_N"/>
    <property type="match status" value="1"/>
</dbReference>
<evidence type="ECO:0000313" key="8">
    <source>
        <dbReference type="Proteomes" id="UP000317303"/>
    </source>
</evidence>
<evidence type="ECO:0000256" key="3">
    <source>
        <dbReference type="ARBA" id="ARBA00023163"/>
    </source>
</evidence>
<dbReference type="Gene3D" id="1.10.357.10">
    <property type="entry name" value="Tetracycline Repressor, domain 2"/>
    <property type="match status" value="1"/>
</dbReference>
<dbReference type="RefSeq" id="WP_030533636.1">
    <property type="nucleotide sequence ID" value="NZ_JOIJ01000016.1"/>
</dbReference>
<keyword evidence="2 4" id="KW-0238">DNA-binding</keyword>
<dbReference type="OrthoDB" id="4726108at2"/>
<organism evidence="7 8">
    <name type="scientific">Prauserella rugosa</name>
    <dbReference type="NCBI Taxonomy" id="43354"/>
    <lineage>
        <taxon>Bacteria</taxon>
        <taxon>Bacillati</taxon>
        <taxon>Actinomycetota</taxon>
        <taxon>Actinomycetes</taxon>
        <taxon>Pseudonocardiales</taxon>
        <taxon>Pseudonocardiaceae</taxon>
        <taxon>Prauserella</taxon>
    </lineage>
</organism>
<gene>
    <name evidence="7" type="ORF">JD82_03346</name>
</gene>
<evidence type="ECO:0000256" key="5">
    <source>
        <dbReference type="SAM" id="MobiDB-lite"/>
    </source>
</evidence>
<dbReference type="PANTHER" id="PTHR30055:SF234">
    <property type="entry name" value="HTH-TYPE TRANSCRIPTIONAL REGULATOR BETI"/>
    <property type="match status" value="1"/>
</dbReference>
<feature type="region of interest" description="Disordered" evidence="5">
    <location>
        <begin position="184"/>
        <end position="210"/>
    </location>
</feature>
<dbReference type="GO" id="GO:0003700">
    <property type="term" value="F:DNA-binding transcription factor activity"/>
    <property type="evidence" value="ECO:0007669"/>
    <property type="project" value="TreeGrafter"/>
</dbReference>
<evidence type="ECO:0000256" key="4">
    <source>
        <dbReference type="PROSITE-ProRule" id="PRU00335"/>
    </source>
</evidence>
<accession>A0A660CDK5</accession>
<feature type="domain" description="HTH tetR-type" evidence="6">
    <location>
        <begin position="18"/>
        <end position="78"/>
    </location>
</feature>
<proteinExistence type="predicted"/>
<feature type="DNA-binding region" description="H-T-H motif" evidence="4">
    <location>
        <begin position="41"/>
        <end position="60"/>
    </location>
</feature>
<dbReference type="AlphaFoldDB" id="A0A660CDK5"/>
<sequence>MSSPRKRGPGRPRTRPVQEQRSRVLTAARAVFAERGRSGATIEQIAREAGVRRQTVYELFEDRGTLFDQVVADAEELAYATIAERGAADAELDLHTWARRNYAAMFTLASDHPDVLAVLQQAERAGTGALTRLRGRLAEVYTEASRRRWAEHGVEPGRANTALVAMWFAMAETLVAMRWPAAAGSTADPAGETDGRATAETSAGDADAPDPEALIDLLTEFTVGGVLRLQRHTPDVIDRLR</sequence>
<dbReference type="InterPro" id="IPR009057">
    <property type="entry name" value="Homeodomain-like_sf"/>
</dbReference>
<evidence type="ECO:0000259" key="6">
    <source>
        <dbReference type="PROSITE" id="PS50977"/>
    </source>
</evidence>
<dbReference type="PANTHER" id="PTHR30055">
    <property type="entry name" value="HTH-TYPE TRANSCRIPTIONAL REGULATOR RUTR"/>
    <property type="match status" value="1"/>
</dbReference>
<keyword evidence="8" id="KW-1185">Reference proteome</keyword>
<protein>
    <submittedName>
        <fullName evidence="7">TetR family transcriptional regulator</fullName>
    </submittedName>
</protein>
<comment type="caution">
    <text evidence="7">The sequence shown here is derived from an EMBL/GenBank/DDBJ whole genome shotgun (WGS) entry which is preliminary data.</text>
</comment>
<dbReference type="InterPro" id="IPR001647">
    <property type="entry name" value="HTH_TetR"/>
</dbReference>
<dbReference type="SUPFAM" id="SSF46689">
    <property type="entry name" value="Homeodomain-like"/>
    <property type="match status" value="1"/>
</dbReference>
<dbReference type="Proteomes" id="UP000317303">
    <property type="component" value="Unassembled WGS sequence"/>
</dbReference>
<dbReference type="InterPro" id="IPR050109">
    <property type="entry name" value="HTH-type_TetR-like_transc_reg"/>
</dbReference>
<name>A0A660CDK5_9PSEU</name>
<dbReference type="GO" id="GO:0000976">
    <property type="term" value="F:transcription cis-regulatory region binding"/>
    <property type="evidence" value="ECO:0007669"/>
    <property type="project" value="TreeGrafter"/>
</dbReference>
<feature type="region of interest" description="Disordered" evidence="5">
    <location>
        <begin position="1"/>
        <end position="21"/>
    </location>
</feature>
<evidence type="ECO:0000256" key="1">
    <source>
        <dbReference type="ARBA" id="ARBA00023015"/>
    </source>
</evidence>
<keyword evidence="3" id="KW-0804">Transcription</keyword>
<evidence type="ECO:0000313" key="7">
    <source>
        <dbReference type="EMBL" id="TWH21482.1"/>
    </source>
</evidence>
<reference evidence="7 8" key="1">
    <citation type="submission" date="2019-07" db="EMBL/GenBank/DDBJ databases">
        <title>R&amp;d 2014.</title>
        <authorList>
            <person name="Klenk H.-P."/>
        </authorList>
    </citation>
    <scope>NUCLEOTIDE SEQUENCE [LARGE SCALE GENOMIC DNA]</scope>
    <source>
        <strain evidence="7 8">DSM 43194</strain>
    </source>
</reference>
<keyword evidence="1" id="KW-0805">Transcription regulation</keyword>
<dbReference type="PRINTS" id="PR00455">
    <property type="entry name" value="HTHTETR"/>
</dbReference>
<dbReference type="EMBL" id="VLJV01000001">
    <property type="protein sequence ID" value="TWH21482.1"/>
    <property type="molecule type" value="Genomic_DNA"/>
</dbReference>
<feature type="compositionally biased region" description="Basic residues" evidence="5">
    <location>
        <begin position="1"/>
        <end position="14"/>
    </location>
</feature>
<dbReference type="PROSITE" id="PS50977">
    <property type="entry name" value="HTH_TETR_2"/>
    <property type="match status" value="1"/>
</dbReference>